<organism evidence="4 5">
    <name type="scientific">Solanum verrucosum</name>
    <dbReference type="NCBI Taxonomy" id="315347"/>
    <lineage>
        <taxon>Eukaryota</taxon>
        <taxon>Viridiplantae</taxon>
        <taxon>Streptophyta</taxon>
        <taxon>Embryophyta</taxon>
        <taxon>Tracheophyta</taxon>
        <taxon>Spermatophyta</taxon>
        <taxon>Magnoliopsida</taxon>
        <taxon>eudicotyledons</taxon>
        <taxon>Gunneridae</taxon>
        <taxon>Pentapetalae</taxon>
        <taxon>asterids</taxon>
        <taxon>lamiids</taxon>
        <taxon>Solanales</taxon>
        <taxon>Solanaceae</taxon>
        <taxon>Solanoideae</taxon>
        <taxon>Solaneae</taxon>
        <taxon>Solanum</taxon>
    </lineage>
</organism>
<keyword evidence="2" id="KW-0804">Transcription</keyword>
<proteinExistence type="inferred from homology"/>
<evidence type="ECO:0000256" key="1">
    <source>
        <dbReference type="ARBA" id="ARBA00023015"/>
    </source>
</evidence>
<gene>
    <name evidence="4" type="ORF">MTR67_045382</name>
</gene>
<dbReference type="Pfam" id="PF03514">
    <property type="entry name" value="GRAS"/>
    <property type="match status" value="1"/>
</dbReference>
<evidence type="ECO:0000313" key="5">
    <source>
        <dbReference type="Proteomes" id="UP001234989"/>
    </source>
</evidence>
<dbReference type="PROSITE" id="PS50985">
    <property type="entry name" value="GRAS"/>
    <property type="match status" value="1"/>
</dbReference>
<evidence type="ECO:0000313" key="4">
    <source>
        <dbReference type="EMBL" id="WMV51997.1"/>
    </source>
</evidence>
<name>A0AAF0USW8_SOLVR</name>
<accession>A0AAF0USW8</accession>
<dbReference type="PANTHER" id="PTHR31636">
    <property type="entry name" value="OSJNBA0084A10.13 PROTEIN-RELATED"/>
    <property type="match status" value="1"/>
</dbReference>
<protein>
    <submittedName>
        <fullName evidence="4">Uncharacterized protein</fullName>
    </submittedName>
</protein>
<feature type="region of interest" description="SAW" evidence="3">
    <location>
        <begin position="34"/>
        <end position="110"/>
    </location>
</feature>
<keyword evidence="1" id="KW-0805">Transcription regulation</keyword>
<dbReference type="EMBL" id="CP133621">
    <property type="protein sequence ID" value="WMV51997.1"/>
    <property type="molecule type" value="Genomic_DNA"/>
</dbReference>
<dbReference type="AlphaFoldDB" id="A0AAF0USW8"/>
<dbReference type="Proteomes" id="UP001234989">
    <property type="component" value="Chromosome 10"/>
</dbReference>
<dbReference type="InterPro" id="IPR005202">
    <property type="entry name" value="TF_GRAS"/>
</dbReference>
<sequence length="127" mass="14843">MFDVLENSESTQTNNLDLEMAEQYLGREINNLVACEGTKQVVRHETLGQWRVMLDSAGFNLVPQGSNMFILVVMLMAMFSNVEGYKWDIKDERLILNWHNRPLIATSAWRRENSLDKFQRKQFAFLV</sequence>
<keyword evidence="5" id="KW-1185">Reference proteome</keyword>
<comment type="similarity">
    <text evidence="3">Belongs to the GRAS family.</text>
</comment>
<reference evidence="4" key="1">
    <citation type="submission" date="2023-08" db="EMBL/GenBank/DDBJ databases">
        <title>A de novo genome assembly of Solanum verrucosum Schlechtendal, a Mexican diploid species geographically isolated from the other diploid A-genome species in potato relatives.</title>
        <authorList>
            <person name="Hosaka K."/>
        </authorList>
    </citation>
    <scope>NUCLEOTIDE SEQUENCE</scope>
    <source>
        <tissue evidence="4">Young leaves</tissue>
    </source>
</reference>
<comment type="caution">
    <text evidence="3">Lacks conserved residue(s) required for the propagation of feature annotation.</text>
</comment>
<evidence type="ECO:0000256" key="2">
    <source>
        <dbReference type="ARBA" id="ARBA00023163"/>
    </source>
</evidence>
<evidence type="ECO:0000256" key="3">
    <source>
        <dbReference type="PROSITE-ProRule" id="PRU01191"/>
    </source>
</evidence>